<feature type="compositionally biased region" description="Basic and acidic residues" evidence="2">
    <location>
        <begin position="1"/>
        <end position="26"/>
    </location>
</feature>
<organism evidence="4 5">
    <name type="scientific">Legionella norrlandica</name>
    <dbReference type="NCBI Taxonomy" id="1498499"/>
    <lineage>
        <taxon>Bacteria</taxon>
        <taxon>Pseudomonadati</taxon>
        <taxon>Pseudomonadota</taxon>
        <taxon>Gammaproteobacteria</taxon>
        <taxon>Legionellales</taxon>
        <taxon>Legionellaceae</taxon>
        <taxon>Legionella</taxon>
    </lineage>
</organism>
<feature type="region of interest" description="Disordered" evidence="2">
    <location>
        <begin position="1"/>
        <end position="66"/>
    </location>
</feature>
<feature type="compositionally biased region" description="Polar residues" evidence="2">
    <location>
        <begin position="27"/>
        <end position="45"/>
    </location>
</feature>
<feature type="coiled-coil region" evidence="1">
    <location>
        <begin position="375"/>
        <end position="402"/>
    </location>
</feature>
<feature type="compositionally biased region" description="Basic and acidic residues" evidence="2">
    <location>
        <begin position="46"/>
        <end position="66"/>
    </location>
</feature>
<gene>
    <name evidence="4" type="ORF">EP47_10240</name>
</gene>
<feature type="region of interest" description="Disordered" evidence="2">
    <location>
        <begin position="602"/>
        <end position="631"/>
    </location>
</feature>
<feature type="region of interest" description="Disordered" evidence="2">
    <location>
        <begin position="710"/>
        <end position="742"/>
    </location>
</feature>
<reference evidence="4 5" key="1">
    <citation type="submission" date="2014-05" db="EMBL/GenBank/DDBJ databases">
        <authorList>
            <person name="Rizzardi K."/>
            <person name="Winiecka-Krusnell J."/>
            <person name="Ramliden M."/>
            <person name="Alm E."/>
            <person name="Andersson S."/>
            <person name="Byfors S."/>
        </authorList>
    </citation>
    <scope>NUCLEOTIDE SEQUENCE [LARGE SCALE GENOMIC DNA]</scope>
    <source>
        <strain evidence="4 5">LEGN</strain>
    </source>
</reference>
<keyword evidence="1" id="KW-0175">Coiled coil</keyword>
<dbReference type="Pfam" id="PF18641">
    <property type="entry name" value="LidA_Long_CC"/>
    <property type="match status" value="1"/>
</dbReference>
<dbReference type="OrthoDB" id="5653092at2"/>
<dbReference type="RefSeq" id="WP_035887122.1">
    <property type="nucleotide sequence ID" value="NZ_JNCF01000004.1"/>
</dbReference>
<dbReference type="Gene3D" id="6.10.140.990">
    <property type="match status" value="2"/>
</dbReference>
<feature type="region of interest" description="Disordered" evidence="2">
    <location>
        <begin position="183"/>
        <end position="205"/>
    </location>
</feature>
<dbReference type="Proteomes" id="UP000054422">
    <property type="component" value="Unassembled WGS sequence"/>
</dbReference>
<evidence type="ECO:0000256" key="2">
    <source>
        <dbReference type="SAM" id="MobiDB-lite"/>
    </source>
</evidence>
<sequence>MVKKSKSPEVHTAKAHTKSQEKEHTQKPTTVEQVPIENNKQISAKDSNREEKSYASDTKKEIKDKESVKPFKTSFEKWIESSLLDPQAKEDSGSTINLGREGLKNSFQVKKFLMSPAGIEVVNEISHHIVLEKNILLQHQEKIQEHELFMRRLKAALFLWYLSEKSEAAEKVKEIIHDQNEKAIKDAGKTSTPSSTQPSSTQQNEALQSMLREYDDLIKRAQENAAKREDLEKNLNKLERQGKEIEDKYDLYEQEASTEELDSFLVDTEDLSLDEIEERMEFFSRDGDKLMQLMSKHQGDEQMTQSLQREHDGIKMKLAALQVMRDVHKGEKSFVNEKGEPASLKDAKLIINKNQEVIGHNGQFYLVQKGQWDAIKGNSEALEKAEKDYANAQKDMVGIKLEATIQRLTLKMEEQLEELNNFIISRDPADNEKVPELMQRHNGANLKLANLQDMLAVHRGEKRFIDAKGNPVDSLKEAEFVIGKEQKLAEIDGKFYPIHQEQRILEKDGKFYLLNQNENWESIEHSPEKQKQAEQAFDRLKYETPMTVKKLVHHNRGLETTVHKGRVEEARQQVQDNKKEGLEIANSISKYQATMSNALSQMNQPNLSQDTPTLSPSGGSTSASSPKPTPSLASVTMFFKAKIEEMKNSETSGLTRDQLKKLQLQNQIPAGPARNYYTLAMNQLPRKGPIPFQMMQSLLRNLERFGVDTTKPSVTSIQSETDKAQEQRYNPFDITPTPFKAS</sequence>
<accession>A0A0A2SWR6</accession>
<evidence type="ECO:0000259" key="3">
    <source>
        <dbReference type="Pfam" id="PF18641"/>
    </source>
</evidence>
<protein>
    <submittedName>
        <fullName evidence="4">LidA</fullName>
    </submittedName>
</protein>
<feature type="domain" description="LidA long coiled-coil" evidence="3">
    <location>
        <begin position="400"/>
        <end position="589"/>
    </location>
</feature>
<feature type="compositionally biased region" description="Low complexity" evidence="2">
    <location>
        <begin position="190"/>
        <end position="203"/>
    </location>
</feature>
<feature type="compositionally biased region" description="Low complexity" evidence="2">
    <location>
        <begin position="611"/>
        <end position="631"/>
    </location>
</feature>
<evidence type="ECO:0000256" key="1">
    <source>
        <dbReference type="SAM" id="Coils"/>
    </source>
</evidence>
<dbReference type="InterPro" id="IPR041463">
    <property type="entry name" value="LidA_long_CC"/>
</dbReference>
<comment type="caution">
    <text evidence="4">The sequence shown here is derived from an EMBL/GenBank/DDBJ whole genome shotgun (WGS) entry which is preliminary data.</text>
</comment>
<dbReference type="EMBL" id="JNCF01000004">
    <property type="protein sequence ID" value="KGP64176.1"/>
    <property type="molecule type" value="Genomic_DNA"/>
</dbReference>
<proteinExistence type="predicted"/>
<evidence type="ECO:0000313" key="5">
    <source>
        <dbReference type="Proteomes" id="UP000054422"/>
    </source>
</evidence>
<name>A0A0A2SWR6_9GAMM</name>
<keyword evidence="5" id="KW-1185">Reference proteome</keyword>
<dbReference type="AlphaFoldDB" id="A0A0A2SWR6"/>
<evidence type="ECO:0000313" key="4">
    <source>
        <dbReference type="EMBL" id="KGP64176.1"/>
    </source>
</evidence>
<dbReference type="Gene3D" id="6.10.140.2010">
    <property type="match status" value="1"/>
</dbReference>
<dbReference type="Gene3D" id="1.20.58.90">
    <property type="match status" value="1"/>
</dbReference>
<feature type="compositionally biased region" description="Polar residues" evidence="2">
    <location>
        <begin position="710"/>
        <end position="719"/>
    </location>
</feature>